<dbReference type="Gene3D" id="1.10.150.50">
    <property type="entry name" value="Transcription Factor, Ets-1"/>
    <property type="match status" value="1"/>
</dbReference>
<name>A0AAD8G476_ACIOX</name>
<dbReference type="InterPro" id="IPR001164">
    <property type="entry name" value="ArfGAP_dom"/>
</dbReference>
<comment type="caution">
    <text evidence="13">The sequence shown here is derived from an EMBL/GenBank/DDBJ whole genome shotgun (WGS) entry which is preliminary data.</text>
</comment>
<keyword evidence="14" id="KW-1185">Reference proteome</keyword>
<dbReference type="SMART" id="SM00105">
    <property type="entry name" value="ArfGap"/>
    <property type="match status" value="1"/>
</dbReference>
<dbReference type="CDD" id="cd13256">
    <property type="entry name" value="PH3_ARAP"/>
    <property type="match status" value="1"/>
</dbReference>
<dbReference type="Pfam" id="PF00169">
    <property type="entry name" value="PH"/>
    <property type="match status" value="3"/>
</dbReference>
<dbReference type="SMART" id="SM00324">
    <property type="entry name" value="RhoGAP"/>
    <property type="match status" value="1"/>
</dbReference>
<evidence type="ECO:0000256" key="2">
    <source>
        <dbReference type="ARBA" id="ARBA00022468"/>
    </source>
</evidence>
<dbReference type="CDD" id="cd08837">
    <property type="entry name" value="ArfGap_ARAP"/>
    <property type="match status" value="1"/>
</dbReference>
<dbReference type="InterPro" id="IPR008936">
    <property type="entry name" value="Rho_GTPase_activation_prot"/>
</dbReference>
<keyword evidence="4" id="KW-0597">Phosphoprotein</keyword>
<feature type="domain" description="Arf-GAP" evidence="10">
    <location>
        <begin position="587"/>
        <end position="712"/>
    </location>
</feature>
<feature type="compositionally biased region" description="Low complexity" evidence="7">
    <location>
        <begin position="224"/>
        <end position="239"/>
    </location>
</feature>
<evidence type="ECO:0000259" key="8">
    <source>
        <dbReference type="PROSITE" id="PS50003"/>
    </source>
</evidence>
<evidence type="ECO:0000259" key="12">
    <source>
        <dbReference type="PROSITE" id="PS50238"/>
    </source>
</evidence>
<dbReference type="PROSITE" id="PS50003">
    <property type="entry name" value="PH_DOMAIN"/>
    <property type="match status" value="5"/>
</dbReference>
<dbReference type="PRINTS" id="PR00405">
    <property type="entry name" value="REVINTRACTNG"/>
</dbReference>
<dbReference type="InterPro" id="IPR013761">
    <property type="entry name" value="SAM/pointed_sf"/>
</dbReference>
<dbReference type="InterPro" id="IPR001660">
    <property type="entry name" value="SAM"/>
</dbReference>
<dbReference type="Gene3D" id="1.10.555.10">
    <property type="entry name" value="Rho GTPase activation protein"/>
    <property type="match status" value="1"/>
</dbReference>
<dbReference type="InterPro" id="IPR000198">
    <property type="entry name" value="RhoGAP_dom"/>
</dbReference>
<dbReference type="Pfam" id="PF01412">
    <property type="entry name" value="ArfGap"/>
    <property type="match status" value="1"/>
</dbReference>
<evidence type="ECO:0000313" key="14">
    <source>
        <dbReference type="Proteomes" id="UP001230051"/>
    </source>
</evidence>
<protein>
    <submittedName>
        <fullName evidence="13">Arf-GAP with Rho-GAP domain, ANK repeat and PH domain-containing protein 1-like isoform X1</fullName>
    </submittedName>
</protein>
<dbReference type="InterPro" id="IPR037858">
    <property type="entry name" value="RhoGAP_ARAP"/>
</dbReference>
<keyword evidence="6" id="KW-0863">Zinc-finger</keyword>
<feature type="domain" description="PH" evidence="8">
    <location>
        <begin position="795"/>
        <end position="902"/>
    </location>
</feature>
<feature type="compositionally biased region" description="Pro residues" evidence="7">
    <location>
        <begin position="208"/>
        <end position="223"/>
    </location>
</feature>
<feature type="domain" description="SAM" evidence="9">
    <location>
        <begin position="10"/>
        <end position="69"/>
    </location>
</feature>
<dbReference type="SMART" id="SM00454">
    <property type="entry name" value="SAM"/>
    <property type="match status" value="1"/>
</dbReference>
<keyword evidence="6" id="KW-0862">Zinc</keyword>
<dbReference type="InterPro" id="IPR038508">
    <property type="entry name" value="ArfGAP_dom_sf"/>
</dbReference>
<keyword evidence="5" id="KW-0677">Repeat</keyword>
<reference evidence="13" key="1">
    <citation type="submission" date="2022-02" db="EMBL/GenBank/DDBJ databases">
        <title>Atlantic sturgeon de novo genome assembly.</title>
        <authorList>
            <person name="Stock M."/>
            <person name="Klopp C."/>
            <person name="Guiguen Y."/>
            <person name="Cabau C."/>
            <person name="Parinello H."/>
            <person name="Santidrian Yebra-Pimentel E."/>
            <person name="Kuhl H."/>
            <person name="Dirks R.P."/>
            <person name="Guessner J."/>
            <person name="Wuertz S."/>
            <person name="Du K."/>
            <person name="Schartl M."/>
        </authorList>
    </citation>
    <scope>NUCLEOTIDE SEQUENCE</scope>
    <source>
        <strain evidence="13">STURGEONOMICS-FGT-2020</strain>
        <tissue evidence="13">Whole blood</tissue>
    </source>
</reference>
<accession>A0AAD8G476</accession>
<evidence type="ECO:0000259" key="10">
    <source>
        <dbReference type="PROSITE" id="PS50115"/>
    </source>
</evidence>
<feature type="compositionally biased region" description="Polar residues" evidence="7">
    <location>
        <begin position="84"/>
        <end position="94"/>
    </location>
</feature>
<feature type="domain" description="Rho-GAP" evidence="12">
    <location>
        <begin position="1013"/>
        <end position="1189"/>
    </location>
</feature>
<dbReference type="PANTHER" id="PTHR45899:SF3">
    <property type="entry name" value="ARF-GAP WITH RHO-GAP DOMAIN, ANK REPEAT AND PH DOMAIN-CONTAINING PROTEIN 1"/>
    <property type="match status" value="1"/>
</dbReference>
<dbReference type="GO" id="GO:0008270">
    <property type="term" value="F:zinc ion binding"/>
    <property type="evidence" value="ECO:0007669"/>
    <property type="project" value="UniProtKB-KW"/>
</dbReference>
<dbReference type="GO" id="GO:0005547">
    <property type="term" value="F:phosphatidylinositol-3,4,5-trisphosphate binding"/>
    <property type="evidence" value="ECO:0007669"/>
    <property type="project" value="InterPro"/>
</dbReference>
<feature type="domain" description="PH" evidence="8">
    <location>
        <begin position="1324"/>
        <end position="1445"/>
    </location>
</feature>
<dbReference type="SMART" id="SM00233">
    <property type="entry name" value="PH"/>
    <property type="match status" value="5"/>
</dbReference>
<dbReference type="FunFam" id="2.30.29.30:FF:000170">
    <property type="entry name" value="Arf-GAP with Rho-GAP domain, ANK repeat and PH domain-containing protein 1"/>
    <property type="match status" value="1"/>
</dbReference>
<dbReference type="SUPFAM" id="SSF57863">
    <property type="entry name" value="ArfGap/RecO-like zinc finger"/>
    <property type="match status" value="1"/>
</dbReference>
<dbReference type="Gene3D" id="3.10.20.90">
    <property type="entry name" value="Phosphatidylinositol 3-kinase Catalytic Subunit, Chain A, domain 1"/>
    <property type="match status" value="1"/>
</dbReference>
<feature type="domain" description="PH" evidence="8">
    <location>
        <begin position="382"/>
        <end position="474"/>
    </location>
</feature>
<dbReference type="GO" id="GO:0005096">
    <property type="term" value="F:GTPase activator activity"/>
    <property type="evidence" value="ECO:0007669"/>
    <property type="project" value="UniProtKB-KW"/>
</dbReference>
<evidence type="ECO:0000256" key="7">
    <source>
        <dbReference type="SAM" id="MobiDB-lite"/>
    </source>
</evidence>
<dbReference type="CDD" id="cd04385">
    <property type="entry name" value="RhoGAP_ARAP"/>
    <property type="match status" value="1"/>
</dbReference>
<evidence type="ECO:0000256" key="3">
    <source>
        <dbReference type="ARBA" id="ARBA00022490"/>
    </source>
</evidence>
<evidence type="ECO:0000259" key="9">
    <source>
        <dbReference type="PROSITE" id="PS50105"/>
    </source>
</evidence>
<dbReference type="GO" id="GO:0007165">
    <property type="term" value="P:signal transduction"/>
    <property type="evidence" value="ECO:0007669"/>
    <property type="project" value="InterPro"/>
</dbReference>
<dbReference type="PROSITE" id="PS50105">
    <property type="entry name" value="SAM_DOMAIN"/>
    <property type="match status" value="1"/>
</dbReference>
<dbReference type="InterPro" id="IPR011993">
    <property type="entry name" value="PH-like_dom_sf"/>
</dbReference>
<dbReference type="Pfam" id="PF00788">
    <property type="entry name" value="RA"/>
    <property type="match status" value="1"/>
</dbReference>
<keyword evidence="3" id="KW-0963">Cytoplasm</keyword>
<feature type="domain" description="PH" evidence="8">
    <location>
        <begin position="913"/>
        <end position="1004"/>
    </location>
</feature>
<feature type="domain" description="Ras-associating" evidence="11">
    <location>
        <begin position="1222"/>
        <end position="1311"/>
    </location>
</feature>
<dbReference type="Proteomes" id="UP001230051">
    <property type="component" value="Unassembled WGS sequence"/>
</dbReference>
<evidence type="ECO:0000256" key="6">
    <source>
        <dbReference type="PROSITE-ProRule" id="PRU00288"/>
    </source>
</evidence>
<dbReference type="GO" id="GO:0008360">
    <property type="term" value="P:regulation of cell shape"/>
    <property type="evidence" value="ECO:0007669"/>
    <property type="project" value="TreeGrafter"/>
</dbReference>
<dbReference type="InterPro" id="IPR052227">
    <property type="entry name" value="Arf-Rho-GAP_ANK-PH_domain"/>
</dbReference>
<dbReference type="Gene3D" id="1.10.220.150">
    <property type="entry name" value="Arf GTPase activating protein"/>
    <property type="match status" value="1"/>
</dbReference>
<evidence type="ECO:0000313" key="13">
    <source>
        <dbReference type="EMBL" id="KAK1168180.1"/>
    </source>
</evidence>
<proteinExistence type="predicted"/>
<feature type="domain" description="PH" evidence="8">
    <location>
        <begin position="492"/>
        <end position="581"/>
    </location>
</feature>
<organism evidence="13 14">
    <name type="scientific">Acipenser oxyrinchus oxyrinchus</name>
    <dbReference type="NCBI Taxonomy" id="40147"/>
    <lineage>
        <taxon>Eukaryota</taxon>
        <taxon>Metazoa</taxon>
        <taxon>Chordata</taxon>
        <taxon>Craniata</taxon>
        <taxon>Vertebrata</taxon>
        <taxon>Euteleostomi</taxon>
        <taxon>Actinopterygii</taxon>
        <taxon>Chondrostei</taxon>
        <taxon>Acipenseriformes</taxon>
        <taxon>Acipenseridae</taxon>
        <taxon>Acipenser</taxon>
    </lineage>
</organism>
<keyword evidence="6" id="KW-0479">Metal-binding</keyword>
<dbReference type="SUPFAM" id="SSF47769">
    <property type="entry name" value="SAM/Pointed domain"/>
    <property type="match status" value="1"/>
</dbReference>
<gene>
    <name evidence="13" type="primary">ARAP1</name>
    <name evidence="13" type="ORF">AOXY_G11071</name>
</gene>
<dbReference type="CDD" id="cd13259">
    <property type="entry name" value="PH5_ARAP"/>
    <property type="match status" value="1"/>
</dbReference>
<keyword evidence="2" id="KW-0343">GTPase activation</keyword>
<dbReference type="PROSITE" id="PS50238">
    <property type="entry name" value="RHOGAP"/>
    <property type="match status" value="1"/>
</dbReference>
<evidence type="ECO:0000256" key="4">
    <source>
        <dbReference type="ARBA" id="ARBA00022553"/>
    </source>
</evidence>
<dbReference type="EMBL" id="JAGXEW010000009">
    <property type="protein sequence ID" value="KAK1168180.1"/>
    <property type="molecule type" value="Genomic_DNA"/>
</dbReference>
<comment type="subcellular location">
    <subcellularLocation>
        <location evidence="1">Cytoplasm</location>
    </subcellularLocation>
</comment>
<evidence type="ECO:0000259" key="11">
    <source>
        <dbReference type="PROSITE" id="PS50200"/>
    </source>
</evidence>
<dbReference type="InterPro" id="IPR000159">
    <property type="entry name" value="RA_dom"/>
</dbReference>
<evidence type="ECO:0000256" key="5">
    <source>
        <dbReference type="ARBA" id="ARBA00022737"/>
    </source>
</evidence>
<sequence>MSSEEASLPVSEWLTVLRLNQYISSFERFGYELVSDCRGVTNEELHRAGVVLPGHQKRILASLDKIFSEEPQNQKPIPKKRNIFRSSSPSNDSQDALPMDGDMMEAGSPKTNDSVIHDKVPPPIPPRVTPNRPPVKFTPAVAPGHLPCPDTLPLEATTSEQQLLKKCTPSPVSEEFYLYEQCSPDQTSKVVPPLPAKRYVVGAKETRAPPPLPKRPPVAPPRTVPSSNSPSLSNLSPVNDPEEGEKAPVVPPRTKLSYQPFSLPDLPQRKSPKLSKIKSSSTDSSEGYEYYDQIDDNLFDPVEMSEKEDFLTVEKGKRLNSLYSDDEHLDEDNDSYEAISNNGKSWQDYGQSMLQQRVSTRSVVSLSIGAKGDVSTVPQLSPVIKHGWLCKNPPQGSYIYQKRWVKLDAEYLRYFDSDKDMYSKRFIPTASITSVANVGDQKFEVVTNNRTFVFKAESDSDRNEWVKVLQETVRDHNVTNRVSMLQQSSAASEEKQGTLELRGLRSKLYVVVSGDKVFLYKNSEDYQLGIGITSIEMNLGNVKDADRRAFDLTTPYRTFSFVADSDKQKEEWVEAMQNSIGEALSNYEVAEKIWKEESNCFCADCGAAQPEWAAINLCVVFCKRCAGEHRGLGPSISKVRSLKMDRKVWTEELVELFQMLGNQRSNAFWAANVPPSEALSPASTSEERRRFISAKYREGKYRRYHPLFGNQEALDKALCINMQSSDVAETLSLVFCGANVNCDTGDPDCPSPISLAKSFDQKLQGEFLAQNKNTEIPRSEVGGHLDRQYYVAPPSITHNGFLFKTGSMGKPVTERKAKEEFSQRWCTLNDGVFSYFESPRSSTPNGDLRMTEIACLAVGVPETHGYDHTFEIYTDSERLYLFGTDNSDAMREWVKSIAKSFIPSSAEDLLNWDFERIGRLQYKDGLNLQSPKVGWFALVGSTLHVCFEDSEGDEAIHLKKLQELSIQQENEVLVLVERRRTLYIQGERKLDFQGWTSSIQRAAGSSGHTLCEQQLTEADIPVIVDRSIDYITQCGLTSEGIYRKSGVNSKIAALLESFRRNARNVRLKEGEHQVDDVSNVLKRFFRDTEEGMFTSEAANDWLSTTAMADDCQRVLHYQALLNNLPRVNKATLRALVNHLYCVQCFSDINQMNLHNLAIVFGPTLFQTDGKDYNAGRVVEDLISHYVAIFNVNEQQLKKQLDEISAIIKLRDLNSSSKVPPAGDFICTVYLEEKKETAEQHIKIPATMTAAELAFEILDRRKITVREKDYWCCFEVNEKEETERSLHYQEKVLPILHSLGTESYLVVKKHFSMEAMLIYLASKVDDSKHGMIKFREDRHLLGLGLSAFHDRYFILNRTSLRLYKEVRSLQKLQRAEQQCSHRPEKEWPVKSLKIYQGIKKKLRPPTCWGLTVVYANEKHEKQQWYLCCDTQTEMREWLSTFLSIQHDGNVWPSDSMKVCASRVPLDARLGNISLIPLRGSENEMRNSVAAFATDPLAVSPINQSIQLKNETPPINPGRD</sequence>
<dbReference type="InterPro" id="IPR001849">
    <property type="entry name" value="PH_domain"/>
</dbReference>
<dbReference type="GO" id="GO:0005737">
    <property type="term" value="C:cytoplasm"/>
    <property type="evidence" value="ECO:0007669"/>
    <property type="project" value="UniProtKB-SubCell"/>
</dbReference>
<dbReference type="PROSITE" id="PS50115">
    <property type="entry name" value="ARFGAP"/>
    <property type="match status" value="1"/>
</dbReference>
<evidence type="ECO:0000256" key="1">
    <source>
        <dbReference type="ARBA" id="ARBA00004496"/>
    </source>
</evidence>
<dbReference type="PANTHER" id="PTHR45899">
    <property type="entry name" value="RHO GTPASE ACTIVATING PROTEIN AT 15B, ISOFORM C"/>
    <property type="match status" value="1"/>
</dbReference>
<feature type="region of interest" description="Disordered" evidence="7">
    <location>
        <begin position="69"/>
        <end position="106"/>
    </location>
</feature>
<feature type="region of interest" description="Disordered" evidence="7">
    <location>
        <begin position="202"/>
        <end position="287"/>
    </location>
</feature>
<dbReference type="Gene3D" id="2.30.29.30">
    <property type="entry name" value="Pleckstrin-homology domain (PH domain)/Phosphotyrosine-binding domain (PTB)"/>
    <property type="match status" value="4"/>
</dbReference>
<dbReference type="InterPro" id="IPR037278">
    <property type="entry name" value="ARFGAP/RecO"/>
</dbReference>
<dbReference type="Pfam" id="PF00620">
    <property type="entry name" value="RhoGAP"/>
    <property type="match status" value="1"/>
</dbReference>
<dbReference type="CDD" id="cd13253">
    <property type="entry name" value="PH1_ARAP"/>
    <property type="match status" value="1"/>
</dbReference>
<dbReference type="SUPFAM" id="SSF50729">
    <property type="entry name" value="PH domain-like"/>
    <property type="match status" value="5"/>
</dbReference>
<dbReference type="Pfam" id="PF00536">
    <property type="entry name" value="SAM_1"/>
    <property type="match status" value="1"/>
</dbReference>
<dbReference type="PROSITE" id="PS50200">
    <property type="entry name" value="RA"/>
    <property type="match status" value="1"/>
</dbReference>
<dbReference type="SUPFAM" id="SSF48350">
    <property type="entry name" value="GTPase activation domain, GAP"/>
    <property type="match status" value="1"/>
</dbReference>